<protein>
    <submittedName>
        <fullName evidence="1">Uncharacterized protein</fullName>
    </submittedName>
</protein>
<comment type="caution">
    <text evidence="1">The sequence shown here is derived from an EMBL/GenBank/DDBJ whole genome shotgun (WGS) entry which is preliminary data.</text>
</comment>
<proteinExistence type="predicted"/>
<reference evidence="1" key="1">
    <citation type="journal article" date="2015" name="Nature">
        <title>Complex archaea that bridge the gap between prokaryotes and eukaryotes.</title>
        <authorList>
            <person name="Spang A."/>
            <person name="Saw J.H."/>
            <person name="Jorgensen S.L."/>
            <person name="Zaremba-Niedzwiedzka K."/>
            <person name="Martijn J."/>
            <person name="Lind A.E."/>
            <person name="van Eijk R."/>
            <person name="Schleper C."/>
            <person name="Guy L."/>
            <person name="Ettema T.J."/>
        </authorList>
    </citation>
    <scope>NUCLEOTIDE SEQUENCE</scope>
</reference>
<accession>A0A0F9GYE5</accession>
<dbReference type="AlphaFoldDB" id="A0A0F9GYE5"/>
<evidence type="ECO:0000313" key="1">
    <source>
        <dbReference type="EMBL" id="KKL95731.1"/>
    </source>
</evidence>
<name>A0A0F9GYE5_9ZZZZ</name>
<dbReference type="EMBL" id="LAZR01018606">
    <property type="protein sequence ID" value="KKL95731.1"/>
    <property type="molecule type" value="Genomic_DNA"/>
</dbReference>
<organism evidence="1">
    <name type="scientific">marine sediment metagenome</name>
    <dbReference type="NCBI Taxonomy" id="412755"/>
    <lineage>
        <taxon>unclassified sequences</taxon>
        <taxon>metagenomes</taxon>
        <taxon>ecological metagenomes</taxon>
    </lineage>
</organism>
<feature type="non-terminal residue" evidence="1">
    <location>
        <position position="23"/>
    </location>
</feature>
<gene>
    <name evidence="1" type="ORF">LCGC14_1851620</name>
</gene>
<sequence length="23" mass="2679">MVEYLICPNHNDQILFPYVGDVV</sequence>